<dbReference type="Gene3D" id="2.170.130.10">
    <property type="entry name" value="TonB-dependent receptor, plug domain"/>
    <property type="match status" value="1"/>
</dbReference>
<comment type="similarity">
    <text evidence="10 11">Belongs to the TonB-dependent receptor family.</text>
</comment>
<comment type="subcellular location">
    <subcellularLocation>
        <location evidence="1 10">Cell outer membrane</location>
        <topology evidence="1 10">Multi-pass membrane protein</topology>
    </subcellularLocation>
</comment>
<feature type="domain" description="TonB-dependent receptor-like beta-barrel" evidence="14">
    <location>
        <begin position="272"/>
        <end position="689"/>
    </location>
</feature>
<gene>
    <name evidence="16" type="primary">cirA_2</name>
    <name evidence="16" type="ORF">NCTC13102_00591</name>
</gene>
<dbReference type="GO" id="GO:0015344">
    <property type="term" value="F:siderophore uptake transmembrane transporter activity"/>
    <property type="evidence" value="ECO:0007669"/>
    <property type="project" value="TreeGrafter"/>
</dbReference>
<reference evidence="16 17" key="1">
    <citation type="submission" date="2018-06" db="EMBL/GenBank/DDBJ databases">
        <authorList>
            <consortium name="Pathogen Informatics"/>
            <person name="Doyle S."/>
        </authorList>
    </citation>
    <scope>NUCLEOTIDE SEQUENCE [LARGE SCALE GENOMIC DNA]</scope>
    <source>
        <strain evidence="16 17">NCTC13102</strain>
    </source>
</reference>
<dbReference type="Pfam" id="PF00593">
    <property type="entry name" value="TonB_dep_Rec_b-barrel"/>
    <property type="match status" value="1"/>
</dbReference>
<evidence type="ECO:0000256" key="5">
    <source>
        <dbReference type="ARBA" id="ARBA00022729"/>
    </source>
</evidence>
<dbReference type="RefSeq" id="WP_258399803.1">
    <property type="nucleotide sequence ID" value="NZ_UAWL01000006.1"/>
</dbReference>
<evidence type="ECO:0000256" key="1">
    <source>
        <dbReference type="ARBA" id="ARBA00004571"/>
    </source>
</evidence>
<organism evidence="16 17">
    <name type="scientific">Helicobacter fennelliae</name>
    <dbReference type="NCBI Taxonomy" id="215"/>
    <lineage>
        <taxon>Bacteria</taxon>
        <taxon>Pseudomonadati</taxon>
        <taxon>Campylobacterota</taxon>
        <taxon>Epsilonproteobacteria</taxon>
        <taxon>Campylobacterales</taxon>
        <taxon>Helicobacteraceae</taxon>
        <taxon>Helicobacter</taxon>
    </lineage>
</organism>
<name>A0A2X3DIN1_9HELI</name>
<dbReference type="Pfam" id="PF07715">
    <property type="entry name" value="Plug"/>
    <property type="match status" value="1"/>
</dbReference>
<keyword evidence="6 11" id="KW-0798">TonB box</keyword>
<keyword evidence="3 10" id="KW-1134">Transmembrane beta strand</keyword>
<dbReference type="EMBL" id="UAWL01000006">
    <property type="protein sequence ID" value="SQB98140.1"/>
    <property type="molecule type" value="Genomic_DNA"/>
</dbReference>
<dbReference type="PANTHER" id="PTHR30069:SF29">
    <property type="entry name" value="HEMOGLOBIN AND HEMOGLOBIN-HAPTOGLOBIN-BINDING PROTEIN 1-RELATED"/>
    <property type="match status" value="1"/>
</dbReference>
<keyword evidence="7 10" id="KW-0472">Membrane</keyword>
<feature type="region of interest" description="Disordered" evidence="12">
    <location>
        <begin position="28"/>
        <end position="47"/>
    </location>
</feature>
<feature type="signal peptide" evidence="13">
    <location>
        <begin position="1"/>
        <end position="21"/>
    </location>
</feature>
<keyword evidence="4 10" id="KW-0812">Transmembrane</keyword>
<dbReference type="GO" id="GO:0044718">
    <property type="term" value="P:siderophore transmembrane transport"/>
    <property type="evidence" value="ECO:0007669"/>
    <property type="project" value="TreeGrafter"/>
</dbReference>
<evidence type="ECO:0000256" key="9">
    <source>
        <dbReference type="ARBA" id="ARBA00023237"/>
    </source>
</evidence>
<evidence type="ECO:0000313" key="17">
    <source>
        <dbReference type="Proteomes" id="UP000250166"/>
    </source>
</evidence>
<dbReference type="PROSITE" id="PS52016">
    <property type="entry name" value="TONB_DEPENDENT_REC_3"/>
    <property type="match status" value="1"/>
</dbReference>
<evidence type="ECO:0000256" key="13">
    <source>
        <dbReference type="SAM" id="SignalP"/>
    </source>
</evidence>
<dbReference type="InterPro" id="IPR012910">
    <property type="entry name" value="Plug_dom"/>
</dbReference>
<evidence type="ECO:0000259" key="15">
    <source>
        <dbReference type="Pfam" id="PF07715"/>
    </source>
</evidence>
<proteinExistence type="inferred from homology"/>
<evidence type="ECO:0000256" key="7">
    <source>
        <dbReference type="ARBA" id="ARBA00023136"/>
    </source>
</evidence>
<evidence type="ECO:0000256" key="12">
    <source>
        <dbReference type="SAM" id="MobiDB-lite"/>
    </source>
</evidence>
<feature type="chain" id="PRO_5015845772" evidence="13">
    <location>
        <begin position="22"/>
        <end position="744"/>
    </location>
</feature>
<dbReference type="AlphaFoldDB" id="A0A2X3DIN1"/>
<dbReference type="GO" id="GO:0009279">
    <property type="term" value="C:cell outer membrane"/>
    <property type="evidence" value="ECO:0007669"/>
    <property type="project" value="UniProtKB-SubCell"/>
</dbReference>
<dbReference type="InterPro" id="IPR039426">
    <property type="entry name" value="TonB-dep_rcpt-like"/>
</dbReference>
<dbReference type="InterPro" id="IPR036942">
    <property type="entry name" value="Beta-barrel_TonB_sf"/>
</dbReference>
<evidence type="ECO:0000256" key="2">
    <source>
        <dbReference type="ARBA" id="ARBA00022448"/>
    </source>
</evidence>
<keyword evidence="8 16" id="KW-0675">Receptor</keyword>
<evidence type="ECO:0000313" key="16">
    <source>
        <dbReference type="EMBL" id="SQB98140.1"/>
    </source>
</evidence>
<dbReference type="Proteomes" id="UP000250166">
    <property type="component" value="Unassembled WGS sequence"/>
</dbReference>
<keyword evidence="5 13" id="KW-0732">Signal</keyword>
<evidence type="ECO:0000256" key="11">
    <source>
        <dbReference type="RuleBase" id="RU003357"/>
    </source>
</evidence>
<dbReference type="InterPro" id="IPR037066">
    <property type="entry name" value="Plug_dom_sf"/>
</dbReference>
<feature type="domain" description="TonB-dependent receptor plug" evidence="15">
    <location>
        <begin position="75"/>
        <end position="175"/>
    </location>
</feature>
<dbReference type="SUPFAM" id="SSF56935">
    <property type="entry name" value="Porins"/>
    <property type="match status" value="1"/>
</dbReference>
<protein>
    <submittedName>
        <fullName evidence="16">TonB-dependent heme/hemoglobin receptor</fullName>
    </submittedName>
</protein>
<evidence type="ECO:0000259" key="14">
    <source>
        <dbReference type="Pfam" id="PF00593"/>
    </source>
</evidence>
<evidence type="ECO:0000256" key="6">
    <source>
        <dbReference type="ARBA" id="ARBA00023077"/>
    </source>
</evidence>
<dbReference type="Gene3D" id="2.40.170.20">
    <property type="entry name" value="TonB-dependent receptor, beta-barrel domain"/>
    <property type="match status" value="1"/>
</dbReference>
<dbReference type="InterPro" id="IPR000531">
    <property type="entry name" value="Beta-barrel_TonB"/>
</dbReference>
<keyword evidence="9 10" id="KW-0998">Cell outer membrane</keyword>
<accession>A0A2X3DIN1</accession>
<evidence type="ECO:0000256" key="10">
    <source>
        <dbReference type="PROSITE-ProRule" id="PRU01360"/>
    </source>
</evidence>
<sequence length="744" mass="82099">MKKWSLSFALIVSLVSGVAMSNIYAESQSNEQESKNSTESADSTDSASGAGILLEKSKVTAQALMSELPIELQSKQVSIINKDTLLETSGSGGIQGVLEKVPGILYSRSGGINGQITIRGQNSNSARSIVMIDGVRYSGRSTLEFNMLDPYAFDSIEVIRGPASSLWGSDAMNGVINFRSRTSNYNIGGETFKATARLRALEYGSVNNMFGGRAEILGGGAGFDVLIGFSGRTAQDYKTPITENGSDEAKNSEYNSLGVDFNIGYSTKNAIRYYLQGRLRALESHRAGGRGAAPGSSYGIFMSEIPINEYYLRAGAKKTGLSFADSMEAYLYYRHWDTDIWNNRSQFTGTQKPNIHQQVYDNNYFGGRLIFDGTYGRHNLAYGAEFESSISPTQVVQNNLTDRAINTTNRPSTNTDFALFVKDDFKAFDSWYLSGALRADYVLTTISKTRSSTEITGIASNNAIAINAARLLDENGVIHSGAVTGSIGSVWFLNDYFSNVINLSHNFKNPGSGTRMSSTPSGSSTLTVANPLIKPEYSQTAEFGFRFQSENHFASLIGFFTNYIDMLALSSYQNASIQANNLYRHENIGRAFITGVELEGRHSFLDNMIAIHYSGAYNFGQNLTDNKPIAYLAPLYGQVSIWLNFKYWYFNFTERGYGAKTRIDSSEERKTDAYAMSDFNLGVKVGKFDFWGNKDMEFIFSITNVFNQIGRNPVVVENVSFARALTNPLIEPGRSFNAKLVWKY</sequence>
<evidence type="ECO:0000256" key="3">
    <source>
        <dbReference type="ARBA" id="ARBA00022452"/>
    </source>
</evidence>
<dbReference type="PANTHER" id="PTHR30069">
    <property type="entry name" value="TONB-DEPENDENT OUTER MEMBRANE RECEPTOR"/>
    <property type="match status" value="1"/>
</dbReference>
<evidence type="ECO:0000256" key="4">
    <source>
        <dbReference type="ARBA" id="ARBA00022692"/>
    </source>
</evidence>
<evidence type="ECO:0000256" key="8">
    <source>
        <dbReference type="ARBA" id="ARBA00023170"/>
    </source>
</evidence>
<keyword evidence="2 10" id="KW-0813">Transport</keyword>